<dbReference type="EMBL" id="JAEPRC010000285">
    <property type="protein sequence ID" value="KAG2201478.1"/>
    <property type="molecule type" value="Genomic_DNA"/>
</dbReference>
<name>A0A8H7R188_9FUNG</name>
<keyword evidence="2" id="KW-1185">Reference proteome</keyword>
<reference evidence="1" key="1">
    <citation type="submission" date="2020-12" db="EMBL/GenBank/DDBJ databases">
        <title>Metabolic potential, ecology and presence of endohyphal bacteria is reflected in genomic diversity of Mucoromycotina.</title>
        <authorList>
            <person name="Muszewska A."/>
            <person name="Okrasinska A."/>
            <person name="Steczkiewicz K."/>
            <person name="Drgas O."/>
            <person name="Orlowska M."/>
            <person name="Perlinska-Lenart U."/>
            <person name="Aleksandrzak-Piekarczyk T."/>
            <person name="Szatraj K."/>
            <person name="Zielenkiewicz U."/>
            <person name="Pilsyk S."/>
            <person name="Malc E."/>
            <person name="Mieczkowski P."/>
            <person name="Kruszewska J.S."/>
            <person name="Biernat P."/>
            <person name="Pawlowska J."/>
        </authorList>
    </citation>
    <scope>NUCLEOTIDE SEQUENCE</scope>
    <source>
        <strain evidence="1">CBS 226.32</strain>
    </source>
</reference>
<proteinExistence type="predicted"/>
<gene>
    <name evidence="1" type="ORF">INT46_000640</name>
</gene>
<comment type="caution">
    <text evidence="1">The sequence shown here is derived from an EMBL/GenBank/DDBJ whole genome shotgun (WGS) entry which is preliminary data.</text>
</comment>
<dbReference type="Proteomes" id="UP000650833">
    <property type="component" value="Unassembled WGS sequence"/>
</dbReference>
<evidence type="ECO:0000313" key="1">
    <source>
        <dbReference type="EMBL" id="KAG2201478.1"/>
    </source>
</evidence>
<evidence type="ECO:0000313" key="2">
    <source>
        <dbReference type="Proteomes" id="UP000650833"/>
    </source>
</evidence>
<dbReference type="AlphaFoldDB" id="A0A8H7R188"/>
<accession>A0A8H7R188</accession>
<sequence length="117" mass="13193">MCSSSTGGKPVVNRYVGSVLILLKYILPSRFKRFLLLVGLGKRNTVALYNNTLSIVELFKRSKMQRKFGTFNFDEIDCTVGLVKCKKLNEFTTYRCITSEKALTENLGSTSRLIANI</sequence>
<organism evidence="1 2">
    <name type="scientific">Mucor plumbeus</name>
    <dbReference type="NCBI Taxonomy" id="97098"/>
    <lineage>
        <taxon>Eukaryota</taxon>
        <taxon>Fungi</taxon>
        <taxon>Fungi incertae sedis</taxon>
        <taxon>Mucoromycota</taxon>
        <taxon>Mucoromycotina</taxon>
        <taxon>Mucoromycetes</taxon>
        <taxon>Mucorales</taxon>
        <taxon>Mucorineae</taxon>
        <taxon>Mucoraceae</taxon>
        <taxon>Mucor</taxon>
    </lineage>
</organism>
<protein>
    <submittedName>
        <fullName evidence="1">Uncharacterized protein</fullName>
    </submittedName>
</protein>